<dbReference type="RefSeq" id="WP_150414454.1">
    <property type="nucleotide sequence ID" value="NZ_VYQF01000002.1"/>
</dbReference>
<dbReference type="EMBL" id="VYQF01000002">
    <property type="protein sequence ID" value="KAA9039080.1"/>
    <property type="molecule type" value="Genomic_DNA"/>
</dbReference>
<name>A0A5J5IFJ3_9BACT</name>
<dbReference type="Gene3D" id="3.30.70.1060">
    <property type="entry name" value="Dimeric alpha+beta barrel"/>
    <property type="match status" value="1"/>
</dbReference>
<evidence type="ECO:0000313" key="2">
    <source>
        <dbReference type="Proteomes" id="UP000326903"/>
    </source>
</evidence>
<dbReference type="AlphaFoldDB" id="A0A5J5IFJ3"/>
<dbReference type="Proteomes" id="UP000326903">
    <property type="component" value="Unassembled WGS sequence"/>
</dbReference>
<comment type="caution">
    <text evidence="1">The sequence shown here is derived from an EMBL/GenBank/DDBJ whole genome shotgun (WGS) entry which is preliminary data.</text>
</comment>
<sequence>MKTFLVNIKFDFTKDFMDYVPEHRTYVNMLINTNVIESYAVSMETHRSWIIINAETKEEVEKILVKSTLYQFWTYEIDELFVYDSQNFRLPKLELN</sequence>
<reference evidence="1 2" key="1">
    <citation type="submission" date="2019-09" db="EMBL/GenBank/DDBJ databases">
        <title>Draft genome sequence of Ginsengibacter sp. BR5-29.</title>
        <authorList>
            <person name="Im W.-T."/>
        </authorList>
    </citation>
    <scope>NUCLEOTIDE SEQUENCE [LARGE SCALE GENOMIC DNA]</scope>
    <source>
        <strain evidence="1 2">BR5-29</strain>
    </source>
</reference>
<proteinExistence type="predicted"/>
<accession>A0A5J5IFJ3</accession>
<evidence type="ECO:0000313" key="1">
    <source>
        <dbReference type="EMBL" id="KAA9039080.1"/>
    </source>
</evidence>
<protein>
    <submittedName>
        <fullName evidence="1">Uncharacterized protein</fullName>
    </submittedName>
</protein>
<keyword evidence="2" id="KW-1185">Reference proteome</keyword>
<organism evidence="1 2">
    <name type="scientific">Ginsengibacter hankyongi</name>
    <dbReference type="NCBI Taxonomy" id="2607284"/>
    <lineage>
        <taxon>Bacteria</taxon>
        <taxon>Pseudomonadati</taxon>
        <taxon>Bacteroidota</taxon>
        <taxon>Chitinophagia</taxon>
        <taxon>Chitinophagales</taxon>
        <taxon>Chitinophagaceae</taxon>
        <taxon>Ginsengibacter</taxon>
    </lineage>
</organism>
<gene>
    <name evidence="1" type="ORF">FW778_09580</name>
</gene>